<protein>
    <submittedName>
        <fullName evidence="1">Uncharacterized protein</fullName>
    </submittedName>
</protein>
<proteinExistence type="predicted"/>
<gene>
    <name evidence="1" type="ORF">FOE67_24580</name>
</gene>
<organism evidence="1 2">
    <name type="scientific">Streptomyces calidiresistens</name>
    <dbReference type="NCBI Taxonomy" id="1485586"/>
    <lineage>
        <taxon>Bacteria</taxon>
        <taxon>Bacillati</taxon>
        <taxon>Actinomycetota</taxon>
        <taxon>Actinomycetes</taxon>
        <taxon>Kitasatosporales</taxon>
        <taxon>Streptomycetaceae</taxon>
        <taxon>Streptomyces</taxon>
    </lineage>
</organism>
<dbReference type="RefSeq" id="WP_182667099.1">
    <property type="nucleotide sequence ID" value="NZ_VKHS01001015.1"/>
</dbReference>
<sequence length="246" mass="26598">MLATGFVRCPLPACLHSIPLGVGAVPLGVGDGKHPGSRAALTEMREHCADRHRMTEDEMEQAGITVAPPEPMPTAWFRVGRAYADASPYTAPELTRFFEPVWVGHHPTRGTLRAVGWMSTGSLDAPWHMQTLDGADAYDGWTDARPAETHTPAAVTAQHALIPVDTYTSVAEARAACEEEHRLEYPAGTRITHRWTPAGYDEEDVPTTDPAGLHYAADLHATINGAREEPTAYSTTPLFPLGTPAN</sequence>
<evidence type="ECO:0000313" key="2">
    <source>
        <dbReference type="Proteomes" id="UP000530234"/>
    </source>
</evidence>
<reference evidence="2" key="1">
    <citation type="submission" date="2019-10" db="EMBL/GenBank/DDBJ databases">
        <title>Streptomyces sp. nov., a novel actinobacterium isolated from alkaline environment.</title>
        <authorList>
            <person name="Golinska P."/>
        </authorList>
    </citation>
    <scope>NUCLEOTIDE SEQUENCE [LARGE SCALE GENOMIC DNA]</scope>
    <source>
        <strain evidence="2">DSM 42108</strain>
    </source>
</reference>
<dbReference type="AlphaFoldDB" id="A0A7W3T7Z9"/>
<comment type="caution">
    <text evidence="1">The sequence shown here is derived from an EMBL/GenBank/DDBJ whole genome shotgun (WGS) entry which is preliminary data.</text>
</comment>
<name>A0A7W3T7Z9_9ACTN</name>
<evidence type="ECO:0000313" key="1">
    <source>
        <dbReference type="EMBL" id="MBB0232572.1"/>
    </source>
</evidence>
<keyword evidence="2" id="KW-1185">Reference proteome</keyword>
<dbReference type="Proteomes" id="UP000530234">
    <property type="component" value="Unassembled WGS sequence"/>
</dbReference>
<accession>A0A7W3T7Z9</accession>
<dbReference type="EMBL" id="VKHS01001015">
    <property type="protein sequence ID" value="MBB0232572.1"/>
    <property type="molecule type" value="Genomic_DNA"/>
</dbReference>